<sequence length="482" mass="50960">MKAEESSLSYIPYPLRRLTVGAVLSTVVACSGAPDALSEQPLDTQEQAALTTRVVGYFPTWNGNVNDIQYDNLTHINYSFLLPTAQGGLTGLSSGDARLKSLVQTAHSRGVKVLIAVGGWNDGNDSGFEQLAANASTRTAFVNNLVNFVNQAGLDGVDIDWEYPDPGNSATNYGLLMKELSSAMHSRGKLLTAAVVANGYTGGGIPTATFADVDFLNIMAYDGGYPHSTYNYAVQSLDYWLGRGLPKDKAVLGVPFYGRSQTAYVGYAALVAQDSQAPYKDNVGAVYYNGIATIQSKSKLALQRGGGVMIWDISDDAKGSASLLTAIAQAVGSTTPPPTGSNLLDNPSFESGLTSWNSEWHSPALAHKVDTDYPYAGASKLTHYSAAAYQQVSGQSKAVANGTYRASVWARSSGGQKALRLYAKNYGGAEVTAEIGSGAVAGYTQYTISNIPVTNGSIEVGVYSDANAGNWAAFDQFELVKQ</sequence>
<dbReference type="InterPro" id="IPR011583">
    <property type="entry name" value="Chitinase_II/V-like_cat"/>
</dbReference>
<dbReference type="PROSITE" id="PS51910">
    <property type="entry name" value="GH18_2"/>
    <property type="match status" value="1"/>
</dbReference>
<comment type="catalytic activity">
    <reaction evidence="1">
        <text>Random endo-hydrolysis of N-acetyl-beta-D-glucosaminide (1-&gt;4)-beta-linkages in chitin and chitodextrins.</text>
        <dbReference type="EC" id="3.2.1.14"/>
    </reaction>
</comment>
<name>A0A250JI50_9BACT</name>
<evidence type="ECO:0000313" key="8">
    <source>
        <dbReference type="EMBL" id="ATB43574.1"/>
    </source>
</evidence>
<dbReference type="Gene3D" id="2.60.120.260">
    <property type="entry name" value="Galactose-binding domain-like"/>
    <property type="match status" value="1"/>
</dbReference>
<reference evidence="8 9" key="1">
    <citation type="submission" date="2017-06" db="EMBL/GenBank/DDBJ databases">
        <title>Sequencing and comparative analysis of myxobacterial genomes.</title>
        <authorList>
            <person name="Rupp O."/>
            <person name="Goesmann A."/>
            <person name="Sogaard-Andersen L."/>
        </authorList>
    </citation>
    <scope>NUCLEOTIDE SEQUENCE [LARGE SCALE GENOMIC DNA]</scope>
    <source>
        <strain evidence="8 9">DSM 52655</strain>
    </source>
</reference>
<accession>A0A250JI50</accession>
<evidence type="ECO:0000256" key="3">
    <source>
        <dbReference type="ARBA" id="ARBA00022801"/>
    </source>
</evidence>
<dbReference type="AlphaFoldDB" id="A0A250JI50"/>
<dbReference type="EMBL" id="CP022098">
    <property type="protein sequence ID" value="ATB43574.1"/>
    <property type="molecule type" value="Genomic_DNA"/>
</dbReference>
<dbReference type="InterPro" id="IPR017853">
    <property type="entry name" value="GH"/>
</dbReference>
<organism evidence="8 9">
    <name type="scientific">Cystobacter fuscus</name>
    <dbReference type="NCBI Taxonomy" id="43"/>
    <lineage>
        <taxon>Bacteria</taxon>
        <taxon>Pseudomonadati</taxon>
        <taxon>Myxococcota</taxon>
        <taxon>Myxococcia</taxon>
        <taxon>Myxococcales</taxon>
        <taxon>Cystobacterineae</taxon>
        <taxon>Archangiaceae</taxon>
        <taxon>Cystobacter</taxon>
    </lineage>
</organism>
<dbReference type="InterPro" id="IPR001223">
    <property type="entry name" value="Glyco_hydro18_cat"/>
</dbReference>
<dbReference type="InterPro" id="IPR050314">
    <property type="entry name" value="Glycosyl_Hydrlase_18"/>
</dbReference>
<dbReference type="EC" id="3.2.1.14" evidence="2"/>
<dbReference type="PROSITE" id="PS51257">
    <property type="entry name" value="PROKAR_LIPOPROTEIN"/>
    <property type="match status" value="1"/>
</dbReference>
<protein>
    <recommendedName>
        <fullName evidence="2">chitinase</fullName>
        <ecNumber evidence="2">3.2.1.14</ecNumber>
    </recommendedName>
</protein>
<evidence type="ECO:0000256" key="4">
    <source>
        <dbReference type="ARBA" id="ARBA00023295"/>
    </source>
</evidence>
<dbReference type="Pfam" id="PF00704">
    <property type="entry name" value="Glyco_hydro_18"/>
    <property type="match status" value="1"/>
</dbReference>
<evidence type="ECO:0000256" key="1">
    <source>
        <dbReference type="ARBA" id="ARBA00000822"/>
    </source>
</evidence>
<comment type="similarity">
    <text evidence="6">Belongs to the glycosyl hydrolase 18 family.</text>
</comment>
<dbReference type="KEGG" id="cfus:CYFUS_009054"/>
<proteinExistence type="inferred from homology"/>
<dbReference type="Gene3D" id="3.20.20.80">
    <property type="entry name" value="Glycosidases"/>
    <property type="match status" value="1"/>
</dbReference>
<evidence type="ECO:0000256" key="2">
    <source>
        <dbReference type="ARBA" id="ARBA00012729"/>
    </source>
</evidence>
<feature type="domain" description="GH18" evidence="7">
    <location>
        <begin position="52"/>
        <end position="334"/>
    </location>
</feature>
<dbReference type="GO" id="GO:0008061">
    <property type="term" value="F:chitin binding"/>
    <property type="evidence" value="ECO:0007669"/>
    <property type="project" value="InterPro"/>
</dbReference>
<dbReference type="PROSITE" id="PS01095">
    <property type="entry name" value="GH18_1"/>
    <property type="match status" value="1"/>
</dbReference>
<keyword evidence="3 5" id="KW-0378">Hydrolase</keyword>
<dbReference type="RefSeq" id="WP_232537190.1">
    <property type="nucleotide sequence ID" value="NZ_CP022098.1"/>
</dbReference>
<evidence type="ECO:0000313" key="9">
    <source>
        <dbReference type="Proteomes" id="UP000217257"/>
    </source>
</evidence>
<dbReference type="PANTHER" id="PTHR11177:SF317">
    <property type="entry name" value="CHITINASE 12-RELATED"/>
    <property type="match status" value="1"/>
</dbReference>
<keyword evidence="4 5" id="KW-0326">Glycosidase</keyword>
<evidence type="ECO:0000256" key="6">
    <source>
        <dbReference type="RuleBase" id="RU004453"/>
    </source>
</evidence>
<evidence type="ECO:0000259" key="7">
    <source>
        <dbReference type="PROSITE" id="PS51910"/>
    </source>
</evidence>
<dbReference type="Gene3D" id="3.40.5.30">
    <property type="entry name" value="(Trans)glycosidases - domain 2"/>
    <property type="match status" value="1"/>
</dbReference>
<dbReference type="SMART" id="SM00636">
    <property type="entry name" value="Glyco_18"/>
    <property type="match status" value="1"/>
</dbReference>
<dbReference type="GO" id="GO:0005975">
    <property type="term" value="P:carbohydrate metabolic process"/>
    <property type="evidence" value="ECO:0007669"/>
    <property type="project" value="InterPro"/>
</dbReference>
<dbReference type="SUPFAM" id="SSF51445">
    <property type="entry name" value="(Trans)glycosidases"/>
    <property type="match status" value="1"/>
</dbReference>
<dbReference type="GO" id="GO:0008843">
    <property type="term" value="F:endochitinase activity"/>
    <property type="evidence" value="ECO:0007669"/>
    <property type="project" value="UniProtKB-EC"/>
</dbReference>
<dbReference type="PANTHER" id="PTHR11177">
    <property type="entry name" value="CHITINASE"/>
    <property type="match status" value="1"/>
</dbReference>
<evidence type="ECO:0000256" key="5">
    <source>
        <dbReference type="RuleBase" id="RU000489"/>
    </source>
</evidence>
<dbReference type="Proteomes" id="UP000217257">
    <property type="component" value="Chromosome"/>
</dbReference>
<gene>
    <name evidence="8" type="ORF">CYFUS_009054</name>
</gene>
<dbReference type="InterPro" id="IPR001579">
    <property type="entry name" value="Glyco_hydro_18_chit_AS"/>
</dbReference>